<dbReference type="Proteomes" id="UP001221898">
    <property type="component" value="Unassembled WGS sequence"/>
</dbReference>
<sequence length="99" mass="10827">MSNPAAWKRQTPPAWRAARKVLWTETRGKRNGARAAHGNRRLQAVPALCATINHQRREVRLAEDQEQLRIPPKSGSPAACASVGMSLPGSSVLFTHVPP</sequence>
<dbReference type="EMBL" id="JAINUG010000055">
    <property type="protein sequence ID" value="KAJ8403997.1"/>
    <property type="molecule type" value="Genomic_DNA"/>
</dbReference>
<proteinExistence type="predicted"/>
<keyword evidence="2" id="KW-1185">Reference proteome</keyword>
<accession>A0AAD7SJX2</accession>
<protein>
    <submittedName>
        <fullName evidence="1">Uncharacterized protein</fullName>
    </submittedName>
</protein>
<dbReference type="AlphaFoldDB" id="A0AAD7SJX2"/>
<name>A0AAD7SJX2_9TELE</name>
<evidence type="ECO:0000313" key="1">
    <source>
        <dbReference type="EMBL" id="KAJ8403997.1"/>
    </source>
</evidence>
<organism evidence="1 2">
    <name type="scientific">Aldrovandia affinis</name>
    <dbReference type="NCBI Taxonomy" id="143900"/>
    <lineage>
        <taxon>Eukaryota</taxon>
        <taxon>Metazoa</taxon>
        <taxon>Chordata</taxon>
        <taxon>Craniata</taxon>
        <taxon>Vertebrata</taxon>
        <taxon>Euteleostomi</taxon>
        <taxon>Actinopterygii</taxon>
        <taxon>Neopterygii</taxon>
        <taxon>Teleostei</taxon>
        <taxon>Notacanthiformes</taxon>
        <taxon>Halosauridae</taxon>
        <taxon>Aldrovandia</taxon>
    </lineage>
</organism>
<gene>
    <name evidence="1" type="ORF">AAFF_G00343470</name>
</gene>
<comment type="caution">
    <text evidence="1">The sequence shown here is derived from an EMBL/GenBank/DDBJ whole genome shotgun (WGS) entry which is preliminary data.</text>
</comment>
<reference evidence="1" key="1">
    <citation type="journal article" date="2023" name="Science">
        <title>Genome structures resolve the early diversification of teleost fishes.</title>
        <authorList>
            <person name="Parey E."/>
            <person name="Louis A."/>
            <person name="Montfort J."/>
            <person name="Bouchez O."/>
            <person name="Roques C."/>
            <person name="Iampietro C."/>
            <person name="Lluch J."/>
            <person name="Castinel A."/>
            <person name="Donnadieu C."/>
            <person name="Desvignes T."/>
            <person name="Floi Bucao C."/>
            <person name="Jouanno E."/>
            <person name="Wen M."/>
            <person name="Mejri S."/>
            <person name="Dirks R."/>
            <person name="Jansen H."/>
            <person name="Henkel C."/>
            <person name="Chen W.J."/>
            <person name="Zahm M."/>
            <person name="Cabau C."/>
            <person name="Klopp C."/>
            <person name="Thompson A.W."/>
            <person name="Robinson-Rechavi M."/>
            <person name="Braasch I."/>
            <person name="Lecointre G."/>
            <person name="Bobe J."/>
            <person name="Postlethwait J.H."/>
            <person name="Berthelot C."/>
            <person name="Roest Crollius H."/>
            <person name="Guiguen Y."/>
        </authorList>
    </citation>
    <scope>NUCLEOTIDE SEQUENCE</scope>
    <source>
        <strain evidence="1">NC1722</strain>
    </source>
</reference>
<evidence type="ECO:0000313" key="2">
    <source>
        <dbReference type="Proteomes" id="UP001221898"/>
    </source>
</evidence>